<feature type="domain" description="Bacterial bifunctional deaminase-reductase C-terminal" evidence="4">
    <location>
        <begin position="29"/>
        <end position="230"/>
    </location>
</feature>
<name>A0ABV4CNU9_9PSEU</name>
<dbReference type="RefSeq" id="WP_345356226.1">
    <property type="nucleotide sequence ID" value="NZ_BAABII010000002.1"/>
</dbReference>
<evidence type="ECO:0000313" key="6">
    <source>
        <dbReference type="Proteomes" id="UP001564626"/>
    </source>
</evidence>
<reference evidence="5 6" key="1">
    <citation type="submission" date="2024-08" db="EMBL/GenBank/DDBJ databases">
        <title>Genome mining of Saccharopolyspora cebuensis PGLac3 from Nigerian medicinal plant.</title>
        <authorList>
            <person name="Ezeobiora C.E."/>
            <person name="Igbokwe N.H."/>
            <person name="Amin D.H."/>
            <person name="Mendie U.E."/>
        </authorList>
    </citation>
    <scope>NUCLEOTIDE SEQUENCE [LARGE SCALE GENOMIC DNA]</scope>
    <source>
        <strain evidence="5 6">PGLac3</strain>
    </source>
</reference>
<dbReference type="SUPFAM" id="SSF53597">
    <property type="entry name" value="Dihydrofolate reductase-like"/>
    <property type="match status" value="1"/>
</dbReference>
<dbReference type="InterPro" id="IPR024072">
    <property type="entry name" value="DHFR-like_dom_sf"/>
</dbReference>
<dbReference type="InterPro" id="IPR002734">
    <property type="entry name" value="RibDG_C"/>
</dbReference>
<organism evidence="5 6">
    <name type="scientific">Saccharopolyspora cebuensis</name>
    <dbReference type="NCBI Taxonomy" id="418759"/>
    <lineage>
        <taxon>Bacteria</taxon>
        <taxon>Bacillati</taxon>
        <taxon>Actinomycetota</taxon>
        <taxon>Actinomycetes</taxon>
        <taxon>Pseudonocardiales</taxon>
        <taxon>Pseudonocardiaceae</taxon>
        <taxon>Saccharopolyspora</taxon>
    </lineage>
</organism>
<keyword evidence="2" id="KW-0521">NADP</keyword>
<dbReference type="Proteomes" id="UP001564626">
    <property type="component" value="Unassembled WGS sequence"/>
</dbReference>
<proteinExistence type="predicted"/>
<gene>
    <name evidence="5" type="ORF">AB8O55_22090</name>
</gene>
<evidence type="ECO:0000259" key="4">
    <source>
        <dbReference type="Pfam" id="PF01872"/>
    </source>
</evidence>
<keyword evidence="6" id="KW-1185">Reference proteome</keyword>
<evidence type="ECO:0000313" key="5">
    <source>
        <dbReference type="EMBL" id="MEY8042113.1"/>
    </source>
</evidence>
<dbReference type="PANTHER" id="PTHR38011:SF7">
    <property type="entry name" value="2,5-DIAMINO-6-RIBOSYLAMINO-4(3H)-PYRIMIDINONE 5'-PHOSPHATE REDUCTASE"/>
    <property type="match status" value="1"/>
</dbReference>
<evidence type="ECO:0000256" key="2">
    <source>
        <dbReference type="ARBA" id="ARBA00022857"/>
    </source>
</evidence>
<sequence>MHRIWPPEAAGEVDQHELERLYGYPDREKWVAVNFVSSADGAVHISGRSRGLSNPVDRQVYPLGSNLADVVLVGSSTAITEEFTGVKPSAEVAELRARHGLAPVPPIAIVTSGQSLPPAPPVLTDVLTPTIVLTCSAAPAERRRAWAEAGAEVELLGDGEVDLVGAVDALAARGLGRIHCDGGPELFGAMLRAGVVDELRLTLSPLLVSGTAGRIASGMHLEPERLHLASALAEDDTLLLRYLLTNPAS</sequence>
<dbReference type="Pfam" id="PF01872">
    <property type="entry name" value="RibD_C"/>
    <property type="match status" value="1"/>
</dbReference>
<dbReference type="Gene3D" id="3.40.430.10">
    <property type="entry name" value="Dihydrofolate Reductase, subunit A"/>
    <property type="match status" value="1"/>
</dbReference>
<evidence type="ECO:0000256" key="1">
    <source>
        <dbReference type="ARBA" id="ARBA00005104"/>
    </source>
</evidence>
<accession>A0ABV4CNU9</accession>
<comment type="pathway">
    <text evidence="1">Cofactor biosynthesis; riboflavin biosynthesis.</text>
</comment>
<comment type="caution">
    <text evidence="5">The sequence shown here is derived from an EMBL/GenBank/DDBJ whole genome shotgun (WGS) entry which is preliminary data.</text>
</comment>
<dbReference type="InterPro" id="IPR050765">
    <property type="entry name" value="Riboflavin_Biosynth_HTPR"/>
</dbReference>
<dbReference type="EMBL" id="JBGEHV010000049">
    <property type="protein sequence ID" value="MEY8042113.1"/>
    <property type="molecule type" value="Genomic_DNA"/>
</dbReference>
<dbReference type="PANTHER" id="PTHR38011">
    <property type="entry name" value="DIHYDROFOLATE REDUCTASE FAMILY PROTEIN (AFU_ORTHOLOGUE AFUA_8G06820)"/>
    <property type="match status" value="1"/>
</dbReference>
<evidence type="ECO:0000256" key="3">
    <source>
        <dbReference type="ARBA" id="ARBA00023002"/>
    </source>
</evidence>
<keyword evidence="3" id="KW-0560">Oxidoreductase</keyword>
<protein>
    <submittedName>
        <fullName evidence="5">Pyrimidine reductase family protein</fullName>
    </submittedName>
</protein>